<dbReference type="SMART" id="SM00928">
    <property type="entry name" value="NADH_4Fe-4S"/>
    <property type="match status" value="1"/>
</dbReference>
<keyword evidence="2" id="KW-0004">4Fe-4S</keyword>
<dbReference type="Pfam" id="PF14697">
    <property type="entry name" value="Fer4_21"/>
    <property type="match status" value="1"/>
</dbReference>
<gene>
    <name evidence="7" type="ORF">SAMN05444368_1041</name>
</gene>
<dbReference type="CDD" id="cd02980">
    <property type="entry name" value="TRX_Fd_family"/>
    <property type="match status" value="1"/>
</dbReference>
<dbReference type="SUPFAM" id="SSF142019">
    <property type="entry name" value="Nqo1 FMN-binding domain-like"/>
    <property type="match status" value="1"/>
</dbReference>
<dbReference type="InterPro" id="IPR037207">
    <property type="entry name" value="Nuop51_4Fe4S-bd_sf"/>
</dbReference>
<feature type="domain" description="4Fe-4S ferredoxin-type" evidence="6">
    <location>
        <begin position="559"/>
        <end position="588"/>
    </location>
</feature>
<dbReference type="Gene3D" id="3.10.20.600">
    <property type="match status" value="1"/>
</dbReference>
<organism evidence="7 8">
    <name type="scientific">Acetomicrobium flavidum</name>
    <dbReference type="NCBI Taxonomy" id="49896"/>
    <lineage>
        <taxon>Bacteria</taxon>
        <taxon>Thermotogati</taxon>
        <taxon>Synergistota</taxon>
        <taxon>Synergistia</taxon>
        <taxon>Synergistales</taxon>
        <taxon>Acetomicrobiaceae</taxon>
        <taxon>Acetomicrobium</taxon>
    </lineage>
</organism>
<dbReference type="SUPFAM" id="SSF140490">
    <property type="entry name" value="Nqo1C-terminal domain-like"/>
    <property type="match status" value="1"/>
</dbReference>
<evidence type="ECO:0000256" key="5">
    <source>
        <dbReference type="ARBA" id="ARBA00023014"/>
    </source>
</evidence>
<dbReference type="Gene3D" id="6.10.250.1450">
    <property type="match status" value="1"/>
</dbReference>
<dbReference type="InterPro" id="IPR019554">
    <property type="entry name" value="Soluble_ligand-bd"/>
</dbReference>
<dbReference type="SUPFAM" id="SSF54862">
    <property type="entry name" value="4Fe-4S ferredoxins"/>
    <property type="match status" value="1"/>
</dbReference>
<dbReference type="InterPro" id="IPR017896">
    <property type="entry name" value="4Fe4S_Fe-S-bd"/>
</dbReference>
<dbReference type="PROSITE" id="PS00645">
    <property type="entry name" value="COMPLEX1_51K_2"/>
    <property type="match status" value="1"/>
</dbReference>
<dbReference type="CDD" id="cd10549">
    <property type="entry name" value="MtMvhB_like"/>
    <property type="match status" value="1"/>
</dbReference>
<name>A0ABY1JD43_9BACT</name>
<dbReference type="PANTHER" id="PTHR43578">
    <property type="entry name" value="NADH-QUINONE OXIDOREDUCTASE SUBUNIT F"/>
    <property type="match status" value="1"/>
</dbReference>
<dbReference type="Gene3D" id="3.30.70.20">
    <property type="match status" value="1"/>
</dbReference>
<evidence type="ECO:0000259" key="6">
    <source>
        <dbReference type="PROSITE" id="PS51379"/>
    </source>
</evidence>
<protein>
    <submittedName>
        <fullName evidence="7">NADH-quinone oxidoreductase subunit F</fullName>
    </submittedName>
</protein>
<keyword evidence="5" id="KW-0411">Iron-sulfur</keyword>
<dbReference type="Pfam" id="PF10589">
    <property type="entry name" value="NADH_4Fe-4S"/>
    <property type="match status" value="1"/>
</dbReference>
<evidence type="ECO:0000313" key="7">
    <source>
        <dbReference type="EMBL" id="SIN67306.1"/>
    </source>
</evidence>
<sequence>MPLFLKPDDLRNYRLKLKDDLKRASLLPVVRVCCGTGCVSNGSMEVLSALEEALKGIGKVEPVVKFTGCHGFCERGPIVIVSPGEIFYQNVKTKDVPEIVQKTILDGEVIERLLYRDPVTKKTYRSDHEIPFYANQQRLVLRRSGHIDPTSIEDYIATDGYEALSLAFKLGPDEIIKQITDSYLRGRGGGGFRTGYKWKSCREVDDFPKYVIANGDEGDPGAFMDRSLMEGDPHSVIEGMIIGAYAIGANEGYIYVRNEYPLAVRRLQIAIERAREYGLLGKSILGSGFDFDIQICKGGGAFVCGESSALMRSIEGYPGVPRVKYIHATEQGLWDKPTVLNNVETWANVPIILMNGVEWYKSLGTERNSGTKIFALVGKVKNTGLVEVPMGVTLRKIIYEIGGGTLKDKAFKAVQTGGPSGGCIPASLLDLSVDFDTLVKAGSMMGSGGMIVMDERSCMVDVAKYFIDFLVEESCGKCTPCREGLKVLQKLLHDLTEGKGSLQDVGLLEDTAHELGKTALCGLGKTAANPVLSTLKYFHEEYEEHVEGYCRAGVCTGLFAAKIDKDSCIGCGQCARTCPVKAISGEARGPHVVDALKCIGCGQCMDVCPTNSIASSRRVKNA</sequence>
<feature type="domain" description="4Fe-4S ferredoxin-type" evidence="6">
    <location>
        <begin position="589"/>
        <end position="618"/>
    </location>
</feature>
<dbReference type="InterPro" id="IPR019575">
    <property type="entry name" value="Nuop51_4Fe4S-bd"/>
</dbReference>
<dbReference type="InterPro" id="IPR001949">
    <property type="entry name" value="NADH-UbQ_OxRdtase_51kDa_CS"/>
</dbReference>
<comment type="similarity">
    <text evidence="1">Belongs to the complex I 51 kDa subunit family.</text>
</comment>
<comment type="caution">
    <text evidence="7">The sequence shown here is derived from an EMBL/GenBank/DDBJ whole genome shotgun (WGS) entry which is preliminary data.</text>
</comment>
<dbReference type="Pfam" id="PF10531">
    <property type="entry name" value="SLBB"/>
    <property type="match status" value="1"/>
</dbReference>
<evidence type="ECO:0000256" key="2">
    <source>
        <dbReference type="ARBA" id="ARBA00022485"/>
    </source>
</evidence>
<dbReference type="SUPFAM" id="SSF52833">
    <property type="entry name" value="Thioredoxin-like"/>
    <property type="match status" value="1"/>
</dbReference>
<keyword evidence="8" id="KW-1185">Reference proteome</keyword>
<dbReference type="SUPFAM" id="SSF142984">
    <property type="entry name" value="Nqo1 middle domain-like"/>
    <property type="match status" value="1"/>
</dbReference>
<dbReference type="InterPro" id="IPR036249">
    <property type="entry name" value="Thioredoxin-like_sf"/>
</dbReference>
<dbReference type="Gene3D" id="1.20.1440.230">
    <property type="entry name" value="NADH-ubiquinone oxidoreductase 51kDa subunit, iron-sulphur binding domain"/>
    <property type="match status" value="1"/>
</dbReference>
<dbReference type="Gene3D" id="3.40.50.11540">
    <property type="entry name" value="NADH-ubiquinone oxidoreductase 51kDa subunit"/>
    <property type="match status" value="1"/>
</dbReference>
<keyword evidence="4" id="KW-0408">Iron</keyword>
<dbReference type="RefSeq" id="WP_074199498.1">
    <property type="nucleotide sequence ID" value="NZ_FSQZ01000001.1"/>
</dbReference>
<evidence type="ECO:0000256" key="3">
    <source>
        <dbReference type="ARBA" id="ARBA00022723"/>
    </source>
</evidence>
<dbReference type="PROSITE" id="PS00198">
    <property type="entry name" value="4FE4S_FER_1"/>
    <property type="match status" value="2"/>
</dbReference>
<dbReference type="PANTHER" id="PTHR43578:SF3">
    <property type="entry name" value="NADH-QUINONE OXIDOREDUCTASE SUBUNIT F"/>
    <property type="match status" value="1"/>
</dbReference>
<evidence type="ECO:0000313" key="8">
    <source>
        <dbReference type="Proteomes" id="UP000185093"/>
    </source>
</evidence>
<dbReference type="PROSITE" id="PS51379">
    <property type="entry name" value="4FE4S_FER_2"/>
    <property type="match status" value="2"/>
</dbReference>
<proteinExistence type="inferred from homology"/>
<dbReference type="Gene3D" id="3.40.30.10">
    <property type="entry name" value="Glutaredoxin"/>
    <property type="match status" value="1"/>
</dbReference>
<reference evidence="7 8" key="1">
    <citation type="submission" date="2016-11" db="EMBL/GenBank/DDBJ databases">
        <authorList>
            <person name="Varghese N."/>
            <person name="Submissions S."/>
        </authorList>
    </citation>
    <scope>NUCLEOTIDE SEQUENCE [LARGE SCALE GENOMIC DNA]</scope>
    <source>
        <strain evidence="7 8">DSM 20664</strain>
    </source>
</reference>
<dbReference type="InterPro" id="IPR011538">
    <property type="entry name" value="Nuo51_FMN-bd"/>
</dbReference>
<evidence type="ECO:0000256" key="4">
    <source>
        <dbReference type="ARBA" id="ARBA00023004"/>
    </source>
</evidence>
<evidence type="ECO:0000256" key="1">
    <source>
        <dbReference type="ARBA" id="ARBA00007523"/>
    </source>
</evidence>
<accession>A0ABY1JD43</accession>
<dbReference type="Pfam" id="PF01512">
    <property type="entry name" value="Complex1_51K"/>
    <property type="match status" value="1"/>
</dbReference>
<dbReference type="EMBL" id="FSQZ01000001">
    <property type="protein sequence ID" value="SIN67306.1"/>
    <property type="molecule type" value="Genomic_DNA"/>
</dbReference>
<keyword evidence="3" id="KW-0479">Metal-binding</keyword>
<dbReference type="Pfam" id="PF01257">
    <property type="entry name" value="2Fe-2S_thioredx"/>
    <property type="match status" value="1"/>
</dbReference>
<dbReference type="InterPro" id="IPR037225">
    <property type="entry name" value="Nuo51_FMN-bd_sf"/>
</dbReference>
<dbReference type="Proteomes" id="UP000185093">
    <property type="component" value="Unassembled WGS sequence"/>
</dbReference>
<dbReference type="InterPro" id="IPR017900">
    <property type="entry name" value="4Fe4S_Fe_S_CS"/>
</dbReference>